<dbReference type="SUPFAM" id="SSF56300">
    <property type="entry name" value="Metallo-dependent phosphatases"/>
    <property type="match status" value="1"/>
</dbReference>
<evidence type="ECO:0000313" key="6">
    <source>
        <dbReference type="EMBL" id="SHL15972.1"/>
    </source>
</evidence>
<dbReference type="InterPro" id="IPR051158">
    <property type="entry name" value="Metallophosphoesterase_sf"/>
</dbReference>
<accession>A0A1M6YCV8</accession>
<dbReference type="Pfam" id="PF00149">
    <property type="entry name" value="Metallophos"/>
    <property type="match status" value="1"/>
</dbReference>
<feature type="domain" description="Calcineurin-like phosphoesterase" evidence="4">
    <location>
        <begin position="165"/>
        <end position="346"/>
    </location>
</feature>
<protein>
    <submittedName>
        <fullName evidence="5">Phosphoesterase</fullName>
    </submittedName>
</protein>
<dbReference type="EMBL" id="FRBH01000006">
    <property type="protein sequence ID" value="SHL15972.1"/>
    <property type="molecule type" value="Genomic_DNA"/>
</dbReference>
<gene>
    <name evidence="5" type="ORF">GCM10010984_14080</name>
    <name evidence="6" type="ORF">SAMN05443634_106192</name>
</gene>
<evidence type="ECO:0000313" key="8">
    <source>
        <dbReference type="Proteomes" id="UP000650994"/>
    </source>
</evidence>
<name>A0A1M6YCV8_9FLAO</name>
<dbReference type="PANTHER" id="PTHR31302">
    <property type="entry name" value="TRANSMEMBRANE PROTEIN WITH METALLOPHOSPHOESTERASE DOMAIN-RELATED"/>
    <property type="match status" value="1"/>
</dbReference>
<dbReference type="CDD" id="cd07385">
    <property type="entry name" value="MPP_YkuE_C"/>
    <property type="match status" value="1"/>
</dbReference>
<keyword evidence="3" id="KW-0472">Membrane</keyword>
<evidence type="ECO:0000256" key="3">
    <source>
        <dbReference type="SAM" id="Phobius"/>
    </source>
</evidence>
<keyword evidence="1" id="KW-0479">Metal-binding</keyword>
<organism evidence="6 7">
    <name type="scientific">Chishuiella changwenlii</name>
    <dbReference type="NCBI Taxonomy" id="1434701"/>
    <lineage>
        <taxon>Bacteria</taxon>
        <taxon>Pseudomonadati</taxon>
        <taxon>Bacteroidota</taxon>
        <taxon>Flavobacteriia</taxon>
        <taxon>Flavobacteriales</taxon>
        <taxon>Weeksellaceae</taxon>
        <taxon>Chishuiella</taxon>
    </lineage>
</organism>
<dbReference type="Proteomes" id="UP000184120">
    <property type="component" value="Unassembled WGS sequence"/>
</dbReference>
<dbReference type="InterPro" id="IPR004843">
    <property type="entry name" value="Calcineurin-like_PHP"/>
</dbReference>
<proteinExistence type="predicted"/>
<evidence type="ECO:0000256" key="2">
    <source>
        <dbReference type="ARBA" id="ARBA00022801"/>
    </source>
</evidence>
<dbReference type="Proteomes" id="UP000650994">
    <property type="component" value="Unassembled WGS sequence"/>
</dbReference>
<reference evidence="7" key="2">
    <citation type="submission" date="2016-11" db="EMBL/GenBank/DDBJ databases">
        <authorList>
            <person name="Varghese N."/>
            <person name="Submissions S."/>
        </authorList>
    </citation>
    <scope>NUCLEOTIDE SEQUENCE [LARGE SCALE GENOMIC DNA]</scope>
    <source>
        <strain evidence="7">DSM 27989</strain>
    </source>
</reference>
<keyword evidence="3" id="KW-1133">Transmembrane helix</keyword>
<dbReference type="OrthoDB" id="9780884at2"/>
<reference evidence="6" key="3">
    <citation type="submission" date="2016-11" db="EMBL/GenBank/DDBJ databases">
        <authorList>
            <person name="Jaros S."/>
            <person name="Januszkiewicz K."/>
            <person name="Wedrychowicz H."/>
        </authorList>
    </citation>
    <scope>NUCLEOTIDE SEQUENCE [LARGE SCALE GENOMIC DNA]</scope>
    <source>
        <strain evidence="6">DSM 27989</strain>
    </source>
</reference>
<dbReference type="GO" id="GO:0016020">
    <property type="term" value="C:membrane"/>
    <property type="evidence" value="ECO:0007669"/>
    <property type="project" value="GOC"/>
</dbReference>
<feature type="transmembrane region" description="Helical" evidence="3">
    <location>
        <begin position="119"/>
        <end position="139"/>
    </location>
</feature>
<dbReference type="PANTHER" id="PTHR31302:SF31">
    <property type="entry name" value="PHOSPHODIESTERASE YAEI"/>
    <property type="match status" value="1"/>
</dbReference>
<dbReference type="GO" id="GO:0008758">
    <property type="term" value="F:UDP-2,3-diacylglucosamine hydrolase activity"/>
    <property type="evidence" value="ECO:0007669"/>
    <property type="project" value="TreeGrafter"/>
</dbReference>
<evidence type="ECO:0000313" key="7">
    <source>
        <dbReference type="Proteomes" id="UP000184120"/>
    </source>
</evidence>
<keyword evidence="3" id="KW-0812">Transmembrane</keyword>
<dbReference type="InterPro" id="IPR029052">
    <property type="entry name" value="Metallo-depent_PP-like"/>
</dbReference>
<evidence type="ECO:0000256" key="1">
    <source>
        <dbReference type="ARBA" id="ARBA00022723"/>
    </source>
</evidence>
<evidence type="ECO:0000259" key="4">
    <source>
        <dbReference type="Pfam" id="PF00149"/>
    </source>
</evidence>
<feature type="transmembrane region" description="Helical" evidence="3">
    <location>
        <begin position="67"/>
        <end position="88"/>
    </location>
</feature>
<evidence type="ECO:0000313" key="5">
    <source>
        <dbReference type="EMBL" id="GGE97700.1"/>
    </source>
</evidence>
<reference evidence="8" key="4">
    <citation type="journal article" date="2019" name="Int. J. Syst. Evol. Microbiol.">
        <title>The Global Catalogue of Microorganisms (GCM) 10K type strain sequencing project: providing services to taxonomists for standard genome sequencing and annotation.</title>
        <authorList>
            <consortium name="The Broad Institute Genomics Platform"/>
            <consortium name="The Broad Institute Genome Sequencing Center for Infectious Disease"/>
            <person name="Wu L."/>
            <person name="Ma J."/>
        </authorList>
    </citation>
    <scope>NUCLEOTIDE SEQUENCE [LARGE SCALE GENOMIC DNA]</scope>
    <source>
        <strain evidence="8">CGMCC 1.12707</strain>
    </source>
</reference>
<dbReference type="GO" id="GO:0009245">
    <property type="term" value="P:lipid A biosynthetic process"/>
    <property type="evidence" value="ECO:0007669"/>
    <property type="project" value="TreeGrafter"/>
</dbReference>
<sequence length="410" mass="47600">MFVNATIVIVIISVLLEIYLFFNFKRFIKSKFVLFANIAIWLLIIGNFGYNMIFFDRNIGQTQTTMWATGLFMLFGFPRIILFLIFLIQDIFRGFGWIFNRTTNTKSTEGSYLPSRRKFVMISGLSIASIPFLGLLHGMTLGKYNYKVIKKKLAYNRLPKSFDGFKVLHVTDIHSGSLDNREKIVEAVDLINQQEFDILLFTGDIVNNFHWEMDRWINVFSKIKKAPYGNYAVLGNHDYGEYTDWKSEEDKQDNFEKIKAIFPQIGMELLLNENRFIEINGEKIAIVGVQNWGTRFKKLGDLEEASKDVSLNDFKILMSHDPSHWNEIVKSDPKHYDLTLSGHTHGMQLGIEVPKIGLRWSPAQYIYPQWAGFYDYQGKIINVNRGFGYHFYPGRVGVWPEITVIELKKA</sequence>
<dbReference type="GO" id="GO:0046872">
    <property type="term" value="F:metal ion binding"/>
    <property type="evidence" value="ECO:0007669"/>
    <property type="project" value="UniProtKB-KW"/>
</dbReference>
<keyword evidence="2" id="KW-0378">Hydrolase</keyword>
<reference evidence="5" key="1">
    <citation type="journal article" date="2014" name="Int. J. Syst. Evol. Microbiol.">
        <title>Complete genome of a new Firmicutes species belonging to the dominant human colonic microbiota ('Ruminococcus bicirculans') reveals two chromosomes and a selective capacity to utilize plant glucans.</title>
        <authorList>
            <consortium name="NISC Comparative Sequencing Program"/>
            <person name="Wegmann U."/>
            <person name="Louis P."/>
            <person name="Goesmann A."/>
            <person name="Henrissat B."/>
            <person name="Duncan S.H."/>
            <person name="Flint H.J."/>
        </authorList>
    </citation>
    <scope>NUCLEOTIDE SEQUENCE</scope>
    <source>
        <strain evidence="5">CGMCC 1.12707</strain>
    </source>
</reference>
<reference evidence="5" key="5">
    <citation type="submission" date="2024-05" db="EMBL/GenBank/DDBJ databases">
        <authorList>
            <person name="Sun Q."/>
            <person name="Zhou Y."/>
        </authorList>
    </citation>
    <scope>NUCLEOTIDE SEQUENCE</scope>
    <source>
        <strain evidence="5">CGMCC 1.12707</strain>
    </source>
</reference>
<dbReference type="EMBL" id="BMFL01000008">
    <property type="protein sequence ID" value="GGE97700.1"/>
    <property type="molecule type" value="Genomic_DNA"/>
</dbReference>
<keyword evidence="8" id="KW-1185">Reference proteome</keyword>
<feature type="transmembrane region" description="Helical" evidence="3">
    <location>
        <begin position="34"/>
        <end position="55"/>
    </location>
</feature>
<feature type="transmembrane region" description="Helical" evidence="3">
    <location>
        <begin position="6"/>
        <end position="22"/>
    </location>
</feature>
<dbReference type="Gene3D" id="3.60.21.10">
    <property type="match status" value="1"/>
</dbReference>
<dbReference type="AlphaFoldDB" id="A0A1M6YCV8"/>